<dbReference type="SUPFAM" id="SSF53254">
    <property type="entry name" value="Phosphoglycerate mutase-like"/>
    <property type="match status" value="1"/>
</dbReference>
<name>A0ABX6P0T8_9BURK</name>
<gene>
    <name evidence="1" type="ORF">HK414_05190</name>
</gene>
<dbReference type="InterPro" id="IPR013078">
    <property type="entry name" value="His_Pase_superF_clade-1"/>
</dbReference>
<sequence>MTTFVLLRHASHDWLGRGTAGRLPNVSLNAKGRAEAQQLEARFASFPLAAICASPQPRTQQTVQPLAASRGMPVGIEPALDEIDFGAWMGLRFEDLRGSAGWDQWVNHRGAACPPGGEPFAGVPQRARRACKGCGGPIRMGMSWWRPTATSSRPCWRAASACRSTTRSGWRSRRRRRACWRWATTGCR</sequence>
<protein>
    <submittedName>
        <fullName evidence="1">Histidine phosphatase family protein</fullName>
    </submittedName>
</protein>
<accession>A0ABX6P0T8</accession>
<dbReference type="Proteomes" id="UP000500826">
    <property type="component" value="Chromosome"/>
</dbReference>
<proteinExistence type="predicted"/>
<evidence type="ECO:0000313" key="2">
    <source>
        <dbReference type="Proteomes" id="UP000500826"/>
    </source>
</evidence>
<reference evidence="1 2" key="1">
    <citation type="submission" date="2020-05" db="EMBL/GenBank/DDBJ databases">
        <title>Ramlibacter rhizophilus sp. nov., isolated from rhizosphere soil of national flower Mugunghwa from South Korea.</title>
        <authorList>
            <person name="Zheng-Fei Y."/>
            <person name="Huan T."/>
        </authorList>
    </citation>
    <scope>NUCLEOTIDE SEQUENCE [LARGE SCALE GENOMIC DNA]</scope>
    <source>
        <strain evidence="1 2">H242</strain>
    </source>
</reference>
<dbReference type="PANTHER" id="PTHR48100:SF62">
    <property type="entry name" value="GLUCOSYL-3-PHOSPHOGLYCERATE PHOSPHATASE"/>
    <property type="match status" value="1"/>
</dbReference>
<dbReference type="InterPro" id="IPR029033">
    <property type="entry name" value="His_PPase_superfam"/>
</dbReference>
<dbReference type="InterPro" id="IPR050275">
    <property type="entry name" value="PGM_Phosphatase"/>
</dbReference>
<dbReference type="SMART" id="SM00855">
    <property type="entry name" value="PGAM"/>
    <property type="match status" value="1"/>
</dbReference>
<organism evidence="1 2">
    <name type="scientific">Ramlibacter terrae</name>
    <dbReference type="NCBI Taxonomy" id="2732511"/>
    <lineage>
        <taxon>Bacteria</taxon>
        <taxon>Pseudomonadati</taxon>
        <taxon>Pseudomonadota</taxon>
        <taxon>Betaproteobacteria</taxon>
        <taxon>Burkholderiales</taxon>
        <taxon>Comamonadaceae</taxon>
        <taxon>Ramlibacter</taxon>
    </lineage>
</organism>
<dbReference type="PANTHER" id="PTHR48100">
    <property type="entry name" value="BROAD-SPECIFICITY PHOSPHATASE YOR283W-RELATED"/>
    <property type="match status" value="1"/>
</dbReference>
<evidence type="ECO:0000313" key="1">
    <source>
        <dbReference type="EMBL" id="QJW83667.1"/>
    </source>
</evidence>
<keyword evidence="2" id="KW-1185">Reference proteome</keyword>
<dbReference type="CDD" id="cd07067">
    <property type="entry name" value="HP_PGM_like"/>
    <property type="match status" value="1"/>
</dbReference>
<dbReference type="Gene3D" id="3.40.50.1240">
    <property type="entry name" value="Phosphoglycerate mutase-like"/>
    <property type="match status" value="1"/>
</dbReference>
<dbReference type="Pfam" id="PF00300">
    <property type="entry name" value="His_Phos_1"/>
    <property type="match status" value="1"/>
</dbReference>
<dbReference type="EMBL" id="CP053418">
    <property type="protein sequence ID" value="QJW83667.1"/>
    <property type="molecule type" value="Genomic_DNA"/>
</dbReference>